<accession>A0A258HNG8</accession>
<dbReference type="InterPro" id="IPR050595">
    <property type="entry name" value="Bact_response_regulator"/>
</dbReference>
<organism evidence="4 5">
    <name type="scientific">Brevundimonas subvibrioides</name>
    <dbReference type="NCBI Taxonomy" id="74313"/>
    <lineage>
        <taxon>Bacteria</taxon>
        <taxon>Pseudomonadati</taxon>
        <taxon>Pseudomonadota</taxon>
        <taxon>Alphaproteobacteria</taxon>
        <taxon>Caulobacterales</taxon>
        <taxon>Caulobacteraceae</taxon>
        <taxon>Brevundimonas</taxon>
    </lineage>
</organism>
<dbReference type="Proteomes" id="UP000216147">
    <property type="component" value="Unassembled WGS sequence"/>
</dbReference>
<dbReference type="CDD" id="cd17546">
    <property type="entry name" value="REC_hyHK_CKI1_RcsC-like"/>
    <property type="match status" value="1"/>
</dbReference>
<feature type="domain" description="Response regulatory" evidence="3">
    <location>
        <begin position="14"/>
        <end position="133"/>
    </location>
</feature>
<reference evidence="4 5" key="1">
    <citation type="submission" date="2017-03" db="EMBL/GenBank/DDBJ databases">
        <title>Lifting the veil on microbial sulfur biogeochemistry in mining wastewaters.</title>
        <authorList>
            <person name="Kantor R.S."/>
            <person name="Colenbrander Nelson T."/>
            <person name="Marshall S."/>
            <person name="Bennett D."/>
            <person name="Apte S."/>
            <person name="Camacho D."/>
            <person name="Thomas B.C."/>
            <person name="Warren L.A."/>
            <person name="Banfield J.F."/>
        </authorList>
    </citation>
    <scope>NUCLEOTIDE SEQUENCE [LARGE SCALE GENOMIC DNA]</scope>
    <source>
        <strain evidence="4">32-68-21</strain>
    </source>
</reference>
<dbReference type="AlphaFoldDB" id="A0A258HNG8"/>
<feature type="modified residue" description="4-aspartylphosphate" evidence="2">
    <location>
        <position position="64"/>
    </location>
</feature>
<dbReference type="InterPro" id="IPR011006">
    <property type="entry name" value="CheY-like_superfamily"/>
</dbReference>
<dbReference type="SMART" id="SM00448">
    <property type="entry name" value="REC"/>
    <property type="match status" value="1"/>
</dbReference>
<dbReference type="PANTHER" id="PTHR44591:SF3">
    <property type="entry name" value="RESPONSE REGULATORY DOMAIN-CONTAINING PROTEIN"/>
    <property type="match status" value="1"/>
</dbReference>
<dbReference type="Gene3D" id="3.40.50.2300">
    <property type="match status" value="1"/>
</dbReference>
<evidence type="ECO:0000256" key="1">
    <source>
        <dbReference type="ARBA" id="ARBA00022553"/>
    </source>
</evidence>
<dbReference type="InterPro" id="IPR001789">
    <property type="entry name" value="Sig_transdc_resp-reg_receiver"/>
</dbReference>
<keyword evidence="1 2" id="KW-0597">Phosphoprotein</keyword>
<dbReference type="PANTHER" id="PTHR44591">
    <property type="entry name" value="STRESS RESPONSE REGULATOR PROTEIN 1"/>
    <property type="match status" value="1"/>
</dbReference>
<evidence type="ECO:0000313" key="4">
    <source>
        <dbReference type="EMBL" id="OYX57853.1"/>
    </source>
</evidence>
<gene>
    <name evidence="4" type="ORF">B7Y86_05125</name>
</gene>
<dbReference type="Pfam" id="PF00072">
    <property type="entry name" value="Response_reg"/>
    <property type="match status" value="1"/>
</dbReference>
<evidence type="ECO:0000256" key="2">
    <source>
        <dbReference type="PROSITE-ProRule" id="PRU00169"/>
    </source>
</evidence>
<evidence type="ECO:0000259" key="3">
    <source>
        <dbReference type="PROSITE" id="PS50110"/>
    </source>
</evidence>
<sequence>MSLPSTRLGLGAVEPLLVDDNGQSLEIITAILMGFGINKATKCGSAAEARDLLSSRIFDVVIIDCEMPGEDGFSLAQHIRSNPQSANFTVPILMMSAVTPKSKIEAARDNGANFTIAKPVSPTTLLERMLWLAQSNRMFISDPGYTGPDRRFHTAPLQDGVSERRDADLALTAKPERALSQNEIDGLFT</sequence>
<dbReference type="PROSITE" id="PS50110">
    <property type="entry name" value="RESPONSE_REGULATORY"/>
    <property type="match status" value="1"/>
</dbReference>
<comment type="caution">
    <text evidence="4">The sequence shown here is derived from an EMBL/GenBank/DDBJ whole genome shotgun (WGS) entry which is preliminary data.</text>
</comment>
<protein>
    <recommendedName>
        <fullName evidence="3">Response regulatory domain-containing protein</fullName>
    </recommendedName>
</protein>
<name>A0A258HNG8_9CAUL</name>
<dbReference type="EMBL" id="NCEQ01000004">
    <property type="protein sequence ID" value="OYX57853.1"/>
    <property type="molecule type" value="Genomic_DNA"/>
</dbReference>
<dbReference type="SUPFAM" id="SSF52172">
    <property type="entry name" value="CheY-like"/>
    <property type="match status" value="1"/>
</dbReference>
<evidence type="ECO:0000313" key="5">
    <source>
        <dbReference type="Proteomes" id="UP000216147"/>
    </source>
</evidence>
<dbReference type="GO" id="GO:0000160">
    <property type="term" value="P:phosphorelay signal transduction system"/>
    <property type="evidence" value="ECO:0007669"/>
    <property type="project" value="InterPro"/>
</dbReference>
<proteinExistence type="predicted"/>